<proteinExistence type="predicted"/>
<dbReference type="SUPFAM" id="SSF46955">
    <property type="entry name" value="Putative DNA-binding domain"/>
    <property type="match status" value="1"/>
</dbReference>
<accession>A0ABP5ADR3</accession>
<feature type="domain" description="HTH merR-type" evidence="1">
    <location>
        <begin position="28"/>
        <end position="99"/>
    </location>
</feature>
<dbReference type="InterPro" id="IPR000551">
    <property type="entry name" value="MerR-type_HTH_dom"/>
</dbReference>
<evidence type="ECO:0000313" key="2">
    <source>
        <dbReference type="EMBL" id="GAA1911334.1"/>
    </source>
</evidence>
<keyword evidence="3" id="KW-1185">Reference proteome</keyword>
<evidence type="ECO:0000313" key="3">
    <source>
        <dbReference type="Proteomes" id="UP001501612"/>
    </source>
</evidence>
<dbReference type="Pfam" id="PF13411">
    <property type="entry name" value="MerR_1"/>
    <property type="match status" value="1"/>
</dbReference>
<sequence>MREPAGPSSPAWSVEALTLTGVDTNRAMYTHPRLAELAGVSVRRLSYWESQGLLRPTSAMEMRGRNVRLYDFHGALTALILAALREKVSLQHIRQVVRHLRERDFDVPSVRFALVGPRVFFQTPEGEWEDVRDPMQIVISETLDLRPLRATLARGVERTADQHGQVEKLRGARGSRPLVSGTRVPVAAVERYLRRGIGTDRILEAYPSLTTEDIEAVRAVSA</sequence>
<dbReference type="Gene3D" id="1.10.10.10">
    <property type="entry name" value="Winged helix-like DNA-binding domain superfamily/Winged helix DNA-binding domain"/>
    <property type="match status" value="1"/>
</dbReference>
<protein>
    <recommendedName>
        <fullName evidence="1">HTH merR-type domain-containing protein</fullName>
    </recommendedName>
</protein>
<reference evidence="3" key="1">
    <citation type="journal article" date="2019" name="Int. J. Syst. Evol. Microbiol.">
        <title>The Global Catalogue of Microorganisms (GCM) 10K type strain sequencing project: providing services to taxonomists for standard genome sequencing and annotation.</title>
        <authorList>
            <consortium name="The Broad Institute Genomics Platform"/>
            <consortium name="The Broad Institute Genome Sequencing Center for Infectious Disease"/>
            <person name="Wu L."/>
            <person name="Ma J."/>
        </authorList>
    </citation>
    <scope>NUCLEOTIDE SEQUENCE [LARGE SCALE GENOMIC DNA]</scope>
    <source>
        <strain evidence="3">JCM 14046</strain>
    </source>
</reference>
<dbReference type="InterPro" id="IPR009061">
    <property type="entry name" value="DNA-bd_dom_put_sf"/>
</dbReference>
<dbReference type="InterPro" id="IPR007367">
    <property type="entry name" value="DUF433"/>
</dbReference>
<dbReference type="Gene3D" id="1.10.1660.10">
    <property type="match status" value="1"/>
</dbReference>
<name>A0ABP5ADR3_9ACTN</name>
<dbReference type="Pfam" id="PF04255">
    <property type="entry name" value="DUF433"/>
    <property type="match status" value="1"/>
</dbReference>
<dbReference type="EMBL" id="BAAAMY010000002">
    <property type="protein sequence ID" value="GAA1911334.1"/>
    <property type="molecule type" value="Genomic_DNA"/>
</dbReference>
<dbReference type="SMART" id="SM00422">
    <property type="entry name" value="HTH_MERR"/>
    <property type="match status" value="1"/>
</dbReference>
<dbReference type="SUPFAM" id="SSF46689">
    <property type="entry name" value="Homeodomain-like"/>
    <property type="match status" value="1"/>
</dbReference>
<dbReference type="InterPro" id="IPR009057">
    <property type="entry name" value="Homeodomain-like_sf"/>
</dbReference>
<comment type="caution">
    <text evidence="2">The sequence shown here is derived from an EMBL/GenBank/DDBJ whole genome shotgun (WGS) entry which is preliminary data.</text>
</comment>
<dbReference type="PROSITE" id="PS50937">
    <property type="entry name" value="HTH_MERR_2"/>
    <property type="match status" value="1"/>
</dbReference>
<dbReference type="InterPro" id="IPR036388">
    <property type="entry name" value="WH-like_DNA-bd_sf"/>
</dbReference>
<dbReference type="Proteomes" id="UP001501612">
    <property type="component" value="Unassembled WGS sequence"/>
</dbReference>
<organism evidence="2 3">
    <name type="scientific">Nocardioides lentus</name>
    <dbReference type="NCBI Taxonomy" id="338077"/>
    <lineage>
        <taxon>Bacteria</taxon>
        <taxon>Bacillati</taxon>
        <taxon>Actinomycetota</taxon>
        <taxon>Actinomycetes</taxon>
        <taxon>Propionibacteriales</taxon>
        <taxon>Nocardioidaceae</taxon>
        <taxon>Nocardioides</taxon>
    </lineage>
</organism>
<evidence type="ECO:0000259" key="1">
    <source>
        <dbReference type="PROSITE" id="PS50937"/>
    </source>
</evidence>
<gene>
    <name evidence="2" type="ORF">GCM10009737_10950</name>
</gene>